<dbReference type="Pfam" id="PF22599">
    <property type="entry name" value="SecDF_P1_head"/>
    <property type="match status" value="1"/>
</dbReference>
<comment type="subunit">
    <text evidence="9">Forms a complex with SecF. Part of the essential Sec protein translocation apparatus which comprises SecA, SecYEG and auxiliary proteins SecDF. Other proteins may also be involved.</text>
</comment>
<feature type="transmembrane region" description="Helical" evidence="9">
    <location>
        <begin position="519"/>
        <end position="538"/>
    </location>
</feature>
<comment type="caution">
    <text evidence="15">The sequence shown here is derived from an EMBL/GenBank/DDBJ whole genome shotgun (WGS) entry which is preliminary data.</text>
</comment>
<dbReference type="EMBL" id="BLAX01000001">
    <property type="protein sequence ID" value="GET32341.1"/>
    <property type="molecule type" value="Genomic_DNA"/>
</dbReference>
<dbReference type="FunFam" id="1.20.1640.10:FF:000004">
    <property type="entry name" value="Protein translocase subunit SecD"/>
    <property type="match status" value="1"/>
</dbReference>
<dbReference type="InterPro" id="IPR048631">
    <property type="entry name" value="SecD_1st"/>
</dbReference>
<dbReference type="InterPro" id="IPR055344">
    <property type="entry name" value="SecD_SecF_C_bact"/>
</dbReference>
<dbReference type="GO" id="GO:0065002">
    <property type="term" value="P:intracellular protein transmembrane transport"/>
    <property type="evidence" value="ECO:0007669"/>
    <property type="project" value="UniProtKB-UniRule"/>
</dbReference>
<evidence type="ECO:0000256" key="6">
    <source>
        <dbReference type="ARBA" id="ARBA00022989"/>
    </source>
</evidence>
<keyword evidence="3 9" id="KW-1003">Cell membrane</keyword>
<feature type="transmembrane region" description="Helical" evidence="9">
    <location>
        <begin position="833"/>
        <end position="850"/>
    </location>
</feature>
<dbReference type="Pfam" id="PF02355">
    <property type="entry name" value="SecD_SecF_C"/>
    <property type="match status" value="2"/>
</dbReference>
<dbReference type="InterPro" id="IPR054384">
    <property type="entry name" value="SecDF_P1_head"/>
</dbReference>
<evidence type="ECO:0000259" key="13">
    <source>
        <dbReference type="Pfam" id="PF21760"/>
    </source>
</evidence>
<feature type="transmembrane region" description="Helical" evidence="9">
    <location>
        <begin position="573"/>
        <end position="594"/>
    </location>
</feature>
<sequence length="1005" mass="112144">MQNKGLIRLFAILLALICVYQLTFTFKAKQVEKDALEYANGNPQRETYYLDSVAGQPVFNFLGIRKYTYREVKEYEMNLGLDLKGGMNVTLEISVPDLIRSLANYSKDSTFNAALKQAIERQKNSQEDFVTLFGQAFEQIDPNGRLAAIFNTVDLRDKVNYNSTNAQVLQVIRKETDGAIDNAFNILRNRIDRFGVAQPNIQQLQTKGRILIELPGVKDADRVRKLLEGTAKLEFWETWENSDVYPYLLKANQRLREMNETGENTVDKAAKKTTETAEVKPEGKTAEAKKDTTGTGLLNELDKAQTKDSLAAGSTADIAKNFPLFSVLSPNTSRDGQLFRGPVVGYSHFKDTARVDQYLKMPQIRSIFPRNMIFRWTSKPMDKKGDYYQLIALKVTNRDGKAPLTGDAVTDARQEFGQNRATSEVSMTMNSEGAKTWARLTRENVGKSIAIVLDGLVQSFPTVQGEITGGRSSITGNFSVNEAKDLANMLKSGKMPAPAHIVQEEIVGPTLGKESIRSGMWSFVIAFVLILIYMLFFYSGSAGMVANVALVANLFYIIGILASLGAVLTLPGIAGIVLTIGMSVDANVLIYERVQEELKAGKGMKLAIQDGYRNAYSAIIDGQVTTLLTGVVLYMFGSGPIKGFATTLIIGILTSMFTAIFITRLIFERWLAKDRKISFVSRFTAGWLRNAAIKFLDKRKIFYMVSGTMITIALLALIFKGLNYGIDFKGGRTYVVRFEQPVPVQKVMNSLTPEFGSAPEVKTFGGDNQLRITTDYRIDEDGNNVDSDIEAKLYDGIKQYLPANTSEKEFLSDYRMSSQKVGPTISDDIRKDALISIFFALVIIFLYILIRFRQWQYSLGAIVALAHDTFIVVGMFALFDGWFSFSLEVDQAFIAAILTVLGYSINDTVVVFDRIREYLHLHPKKDRKEMMDSAINSTLRRTFSTSLSTFVVLLAIFLFGGTSIKGFTFALMMGVVVGTYSSIFIATPIVYDTVNRVKERVTKKK</sequence>
<evidence type="ECO:0000256" key="8">
    <source>
        <dbReference type="ARBA" id="ARBA00023136"/>
    </source>
</evidence>
<dbReference type="AlphaFoldDB" id="A0A5M4AXJ8"/>
<feature type="transmembrane region" description="Helical" evidence="9">
    <location>
        <begin position="891"/>
        <end position="912"/>
    </location>
</feature>
<feature type="domain" description="Protein translocase subunit SecDF P1" evidence="13">
    <location>
        <begin position="181"/>
        <end position="237"/>
    </location>
</feature>
<dbReference type="InterPro" id="IPR048634">
    <property type="entry name" value="SecD_SecF_C"/>
</dbReference>
<dbReference type="RefSeq" id="WP_027585833.1">
    <property type="nucleotide sequence ID" value="NZ_BLAX01000001.1"/>
</dbReference>
<dbReference type="Pfam" id="PF21760">
    <property type="entry name" value="SecD_1st"/>
    <property type="match status" value="1"/>
</dbReference>
<keyword evidence="8 9" id="KW-0472">Membrane</keyword>
<feature type="transmembrane region" description="Helical" evidence="9">
    <location>
        <begin position="615"/>
        <end position="637"/>
    </location>
</feature>
<dbReference type="Gene3D" id="1.20.1640.10">
    <property type="entry name" value="Multidrug efflux transporter AcrB transmembrane domain"/>
    <property type="match status" value="2"/>
</dbReference>
<dbReference type="GO" id="GO:0043952">
    <property type="term" value="P:protein transport by the Sec complex"/>
    <property type="evidence" value="ECO:0007669"/>
    <property type="project" value="UniProtKB-UniRule"/>
</dbReference>
<dbReference type="GO" id="GO:0015450">
    <property type="term" value="F:protein-transporting ATPase activity"/>
    <property type="evidence" value="ECO:0007669"/>
    <property type="project" value="InterPro"/>
</dbReference>
<evidence type="ECO:0000256" key="11">
    <source>
        <dbReference type="SAM" id="MobiDB-lite"/>
    </source>
</evidence>
<organism evidence="15 16">
    <name type="scientific">Prolixibacter bellariivorans</name>
    <dbReference type="NCBI Taxonomy" id="314319"/>
    <lineage>
        <taxon>Bacteria</taxon>
        <taxon>Pseudomonadati</taxon>
        <taxon>Bacteroidota</taxon>
        <taxon>Bacteroidia</taxon>
        <taxon>Marinilabiliales</taxon>
        <taxon>Prolixibacteraceae</taxon>
        <taxon>Prolixibacter</taxon>
    </lineage>
</organism>
<dbReference type="PANTHER" id="PTHR30081:SF1">
    <property type="entry name" value="PROTEIN TRANSLOCASE SUBUNIT SECD"/>
    <property type="match status" value="1"/>
</dbReference>
<dbReference type="GO" id="GO:0005886">
    <property type="term" value="C:plasma membrane"/>
    <property type="evidence" value="ECO:0007669"/>
    <property type="project" value="UniProtKB-SubCell"/>
</dbReference>
<comment type="subunit">
    <text evidence="10">Forms a complex with SecD. Part of the essential Sec protein translocation apparatus which comprises SecA, SecYEG and auxiliary proteins SecDF. Other proteins may also be involved.</text>
</comment>
<gene>
    <name evidence="10" type="primary">secF</name>
    <name evidence="9" type="synonym">secD</name>
    <name evidence="15" type="ORF">PbJCM13498_12040</name>
</gene>
<evidence type="ECO:0000259" key="14">
    <source>
        <dbReference type="Pfam" id="PF22599"/>
    </source>
</evidence>
<evidence type="ECO:0000259" key="12">
    <source>
        <dbReference type="Pfam" id="PF02355"/>
    </source>
</evidence>
<dbReference type="InterPro" id="IPR005791">
    <property type="entry name" value="SecD"/>
</dbReference>
<keyword evidence="6 9" id="KW-1133">Transmembrane helix</keyword>
<feature type="transmembrane region" description="Helical" evidence="9">
    <location>
        <begin position="701"/>
        <end position="719"/>
    </location>
</feature>
<feature type="transmembrane region" description="Helical" evidence="9">
    <location>
        <begin position="643"/>
        <end position="667"/>
    </location>
</feature>
<dbReference type="Gene3D" id="3.30.70.3220">
    <property type="match status" value="1"/>
</dbReference>
<evidence type="ECO:0000313" key="16">
    <source>
        <dbReference type="Proteomes" id="UP000391834"/>
    </source>
</evidence>
<dbReference type="HAMAP" id="MF_01463_B">
    <property type="entry name" value="SecD_B"/>
    <property type="match status" value="1"/>
</dbReference>
<dbReference type="Pfam" id="PF07549">
    <property type="entry name" value="Sec_GG"/>
    <property type="match status" value="2"/>
</dbReference>
<evidence type="ECO:0000256" key="10">
    <source>
        <dbReference type="HAMAP-Rule" id="MF_01464"/>
    </source>
</evidence>
<feature type="region of interest" description="Disordered" evidence="11">
    <location>
        <begin position="260"/>
        <end position="293"/>
    </location>
</feature>
<comment type="caution">
    <text evidence="9">Lacks conserved residue(s) required for the propagation of feature annotation.</text>
</comment>
<comment type="similarity">
    <text evidence="10">Belongs to the SecD/SecF family. SecF subfamily.</text>
</comment>
<name>A0A5M4AXJ8_9BACT</name>
<comment type="similarity">
    <text evidence="9">Belongs to the SecD/SecF family. SecD subfamily.</text>
</comment>
<feature type="transmembrane region" description="Helical" evidence="9">
    <location>
        <begin position="943"/>
        <end position="961"/>
    </location>
</feature>
<evidence type="ECO:0000256" key="7">
    <source>
        <dbReference type="ARBA" id="ARBA00023010"/>
    </source>
</evidence>
<accession>A0A5M4AXJ8</accession>
<evidence type="ECO:0000256" key="4">
    <source>
        <dbReference type="ARBA" id="ARBA00022692"/>
    </source>
</evidence>
<feature type="domain" description="SecDF P1 head subdomain" evidence="14">
    <location>
        <begin position="401"/>
        <end position="497"/>
    </location>
</feature>
<feature type="transmembrane region" description="Helical" evidence="9">
    <location>
        <begin position="857"/>
        <end position="879"/>
    </location>
</feature>
<feature type="domain" description="Protein export membrane protein SecD/SecF C-terminal" evidence="12">
    <location>
        <begin position="499"/>
        <end position="668"/>
    </location>
</feature>
<dbReference type="NCBIfam" id="TIGR01129">
    <property type="entry name" value="secD"/>
    <property type="match status" value="1"/>
</dbReference>
<evidence type="ECO:0000256" key="5">
    <source>
        <dbReference type="ARBA" id="ARBA00022927"/>
    </source>
</evidence>
<feature type="transmembrane region" description="Helical" evidence="9">
    <location>
        <begin position="545"/>
        <end position="567"/>
    </location>
</feature>
<dbReference type="SUPFAM" id="SSF82866">
    <property type="entry name" value="Multidrug efflux transporter AcrB transmembrane domain"/>
    <property type="match status" value="2"/>
</dbReference>
<evidence type="ECO:0000313" key="15">
    <source>
        <dbReference type="EMBL" id="GET32341.1"/>
    </source>
</evidence>
<feature type="domain" description="Protein export membrane protein SecD/SecF C-terminal" evidence="12">
    <location>
        <begin position="815"/>
        <end position="994"/>
    </location>
</feature>
<evidence type="ECO:0000256" key="1">
    <source>
        <dbReference type="ARBA" id="ARBA00004651"/>
    </source>
</evidence>
<protein>
    <recommendedName>
        <fullName evidence="9 10">Multifunctional fusion protein</fullName>
    </recommendedName>
    <domain>
        <recommendedName>
            <fullName evidence="9">Protein translocase subunit SecD</fullName>
        </recommendedName>
    </domain>
    <domain>
        <recommendedName>
            <fullName evidence="10">Protein-export membrane protein SecF</fullName>
        </recommendedName>
    </domain>
</protein>
<dbReference type="InterPro" id="IPR022813">
    <property type="entry name" value="SecD/SecF_arch_bac"/>
</dbReference>
<dbReference type="NCBIfam" id="TIGR00916">
    <property type="entry name" value="2A0604s01"/>
    <property type="match status" value="2"/>
</dbReference>
<evidence type="ECO:0000256" key="2">
    <source>
        <dbReference type="ARBA" id="ARBA00022448"/>
    </source>
</evidence>
<comment type="function">
    <text evidence="9">Part of the Sec protein translocase complex. Interacts with the SecYEG preprotein conducting channel. SecDF uses the proton motive force (PMF) to complete protein translocation after the ATP-dependent function of SecA.</text>
</comment>
<dbReference type="NCBIfam" id="NF009585">
    <property type="entry name" value="PRK13024.1-5"/>
    <property type="match status" value="1"/>
</dbReference>
<dbReference type="GO" id="GO:0006605">
    <property type="term" value="P:protein targeting"/>
    <property type="evidence" value="ECO:0007669"/>
    <property type="project" value="UniProtKB-UniRule"/>
</dbReference>
<reference evidence="15 16" key="1">
    <citation type="submission" date="2019-10" db="EMBL/GenBank/DDBJ databases">
        <title>Prolixibacter strains distinguished by the presence of nitrate reductase genes were adept at nitrate-dependent anaerobic corrosion of metallic iron and carbon steel.</title>
        <authorList>
            <person name="Iino T."/>
            <person name="Shono N."/>
            <person name="Ito K."/>
            <person name="Nakamura R."/>
            <person name="Sueoka K."/>
            <person name="Harayama S."/>
            <person name="Ohkuma M."/>
        </authorList>
    </citation>
    <scope>NUCLEOTIDE SEQUENCE [LARGE SCALE GENOMIC DNA]</scope>
    <source>
        <strain evidence="15 16">JCM 13498</strain>
    </source>
</reference>
<dbReference type="HAMAP" id="MF_01464_B">
    <property type="entry name" value="SecF_B"/>
    <property type="match status" value="1"/>
</dbReference>
<dbReference type="Proteomes" id="UP000391834">
    <property type="component" value="Unassembled WGS sequence"/>
</dbReference>
<comment type="subcellular location">
    <subcellularLocation>
        <location evidence="1 9">Cell membrane</location>
        <topology evidence="1 9">Multi-pass membrane protein</topology>
    </subcellularLocation>
</comment>
<dbReference type="InterPro" id="IPR022646">
    <property type="entry name" value="SecD/SecF_CS"/>
</dbReference>
<dbReference type="InterPro" id="IPR005665">
    <property type="entry name" value="SecF_bac"/>
</dbReference>
<evidence type="ECO:0000256" key="3">
    <source>
        <dbReference type="ARBA" id="ARBA00022475"/>
    </source>
</evidence>
<evidence type="ECO:0000256" key="9">
    <source>
        <dbReference type="HAMAP-Rule" id="MF_01463"/>
    </source>
</evidence>
<dbReference type="OrthoDB" id="9805019at2"/>
<proteinExistence type="inferred from homology"/>
<dbReference type="Gene3D" id="3.30.1360.200">
    <property type="match status" value="1"/>
</dbReference>
<dbReference type="NCBIfam" id="TIGR00966">
    <property type="entry name" value="transloc_SecF"/>
    <property type="match status" value="1"/>
</dbReference>
<keyword evidence="7 9" id="KW-0811">Translocation</keyword>
<keyword evidence="16" id="KW-1185">Reference proteome</keyword>
<keyword evidence="4 9" id="KW-0812">Transmembrane</keyword>
<feature type="transmembrane region" description="Helical" evidence="9">
    <location>
        <begin position="967"/>
        <end position="991"/>
    </location>
</feature>
<dbReference type="PANTHER" id="PTHR30081">
    <property type="entry name" value="PROTEIN-EXPORT MEMBRANE PROTEIN SEC"/>
    <property type="match status" value="1"/>
</dbReference>
<keyword evidence="5 9" id="KW-0653">Protein transport</keyword>
<dbReference type="InterPro" id="IPR022645">
    <property type="entry name" value="SecD/SecF_bac"/>
</dbReference>
<dbReference type="PRINTS" id="PR01755">
    <property type="entry name" value="SECFTRNLCASE"/>
</dbReference>
<feature type="compositionally biased region" description="Basic and acidic residues" evidence="11">
    <location>
        <begin position="260"/>
        <end position="292"/>
    </location>
</feature>
<keyword evidence="2 9" id="KW-0813">Transport</keyword>